<feature type="region of interest" description="Disordered" evidence="1">
    <location>
        <begin position="59"/>
        <end position="78"/>
    </location>
</feature>
<evidence type="ECO:0000313" key="3">
    <source>
        <dbReference type="Proteomes" id="UP001549321"/>
    </source>
</evidence>
<evidence type="ECO:0000256" key="1">
    <source>
        <dbReference type="SAM" id="MobiDB-lite"/>
    </source>
</evidence>
<dbReference type="EMBL" id="JBEPSM010000001">
    <property type="protein sequence ID" value="MET4634325.1"/>
    <property type="molecule type" value="Genomic_DNA"/>
</dbReference>
<comment type="caution">
    <text evidence="2">The sequence shown here is derived from an EMBL/GenBank/DDBJ whole genome shotgun (WGS) entry which is preliminary data.</text>
</comment>
<proteinExistence type="predicted"/>
<reference evidence="2 3" key="1">
    <citation type="submission" date="2024-06" db="EMBL/GenBank/DDBJ databases">
        <title>Sorghum-associated microbial communities from plants grown in Nebraska, USA.</title>
        <authorList>
            <person name="Schachtman D."/>
        </authorList>
    </citation>
    <scope>NUCLEOTIDE SEQUENCE [LARGE SCALE GENOMIC DNA]</scope>
    <source>
        <strain evidence="2 3">3207</strain>
    </source>
</reference>
<name>A0ABV2QZ77_9HYPH</name>
<dbReference type="RefSeq" id="WP_354551005.1">
    <property type="nucleotide sequence ID" value="NZ_JBEPSM010000001.1"/>
</dbReference>
<protein>
    <submittedName>
        <fullName evidence="2">Uncharacterized protein with PIN domain</fullName>
    </submittedName>
</protein>
<sequence length="78" mass="8772">MTAISEQSIRAEAERIFEAKGRPIWSHPLDYWTEASNLLARGTAREQKRETRRAMIDFGAAAPRSAGHIPRDHDAGQL</sequence>
<keyword evidence="3" id="KW-1185">Reference proteome</keyword>
<dbReference type="Proteomes" id="UP001549321">
    <property type="component" value="Unassembled WGS sequence"/>
</dbReference>
<organism evidence="2 3">
    <name type="scientific">Kaistia defluvii</name>
    <dbReference type="NCBI Taxonomy" id="410841"/>
    <lineage>
        <taxon>Bacteria</taxon>
        <taxon>Pseudomonadati</taxon>
        <taxon>Pseudomonadota</taxon>
        <taxon>Alphaproteobacteria</taxon>
        <taxon>Hyphomicrobiales</taxon>
        <taxon>Kaistiaceae</taxon>
        <taxon>Kaistia</taxon>
    </lineage>
</organism>
<gene>
    <name evidence="2" type="ORF">ABIE08_002238</name>
</gene>
<accession>A0ABV2QZ77</accession>
<feature type="compositionally biased region" description="Basic and acidic residues" evidence="1">
    <location>
        <begin position="69"/>
        <end position="78"/>
    </location>
</feature>
<evidence type="ECO:0000313" key="2">
    <source>
        <dbReference type="EMBL" id="MET4634325.1"/>
    </source>
</evidence>